<feature type="compositionally biased region" description="Low complexity" evidence="1">
    <location>
        <begin position="1669"/>
        <end position="1679"/>
    </location>
</feature>
<dbReference type="PANTHER" id="PTHR47839">
    <property type="entry name" value="DOMAIN PROTEIN, PUTATIVE (AFU_ORTHOLOGUE AFUA_6G04830)-RELATED"/>
    <property type="match status" value="1"/>
</dbReference>
<dbReference type="PROSITE" id="PS51140">
    <property type="entry name" value="CUE"/>
    <property type="match status" value="1"/>
</dbReference>
<dbReference type="InterPro" id="IPR036890">
    <property type="entry name" value="HATPase_C_sf"/>
</dbReference>
<dbReference type="SUPFAM" id="SSF55874">
    <property type="entry name" value="ATPase domain of HSP90 chaperone/DNA topoisomerase II/histidine kinase"/>
    <property type="match status" value="1"/>
</dbReference>
<protein>
    <recommendedName>
        <fullName evidence="2">CUE domain-containing protein</fullName>
    </recommendedName>
</protein>
<dbReference type="PANTHER" id="PTHR47839:SF1">
    <property type="entry name" value="DOMAIN PROTEIN, PUTATIVE (AFU_ORTHOLOGUE AFUA_6G04830)-RELATED"/>
    <property type="match status" value="1"/>
</dbReference>
<proteinExistence type="predicted"/>
<evidence type="ECO:0000256" key="1">
    <source>
        <dbReference type="SAM" id="MobiDB-lite"/>
    </source>
</evidence>
<feature type="region of interest" description="Disordered" evidence="1">
    <location>
        <begin position="1611"/>
        <end position="1655"/>
    </location>
</feature>
<keyword evidence="4" id="KW-1185">Reference proteome</keyword>
<feature type="region of interest" description="Disordered" evidence="1">
    <location>
        <begin position="1421"/>
        <end position="1466"/>
    </location>
</feature>
<dbReference type="NCBIfam" id="NF047352">
    <property type="entry name" value="P_loop_sacsin"/>
    <property type="match status" value="1"/>
</dbReference>
<feature type="compositionally biased region" description="Pro residues" evidence="1">
    <location>
        <begin position="1451"/>
        <end position="1464"/>
    </location>
</feature>
<sequence length="1884" mass="207002">MDLSAFKAQVINDSAPEERVQVNQRHLIDKILARYSAPFTIYRELLQNANDAGATEARVRFISARGSPPASAATASTGDTPTSFDPQAACHTVVFENNGRPFQPEDWHRLKKIAEGNPDEQKIGFFGVGFYSLFSICEEPFVVSDKECMAFFWKGDQLFTKRLAVPEAQRTQGPWTTFSLDLREPVTLPDVEEFGRFLACSIAFTLNLRTVSLYLDDLLLVRLAKKVSDPHPLACTDPTGRSLTAAAQQRFRVTSPHGLLSLQAAEGRQVQLDGEYLKCTKSSGLFWSSAPKFSRTSSTLFLKVAQGHLACHASAQFAAQMERTTKKPPPARTTVQMIHSGLEEYEASVCIQRDFPLFRDLLPSPGRQGRVFIGFPTHQTTGCSVHLAAHLIPTVERESIDFVDPHLARWNQEMLAMCALLARVLYDEELGEIGQRFTRLGAPPSAGGAEDPARAWLEKRCLHTLKSFLVEQATTPIATIGKIMDQGFATAGHQALPLLSSVGVLPCDRIRLPPEPALAPLLRKTPYLSPTLMADAAETLAVLRRRYPLVPVGLPDLIADLSDFAVSVPQLVALLRWWLVYQKDPSHPSVTLEQRRGLLGAVTLQAPLVEASLVDPPADSTAGGHVPVPLASYRYFQNPRVVHQGLPVPAETLPLALTRSFGQPDLRAAFGTWEELSLAIWVAYVVRDHRSALETSAEAAERCLALVARGFDHLDPGARATVLSLLEGVACVPTQLGHRRPTETYFRNVRLFTDLPIVQLARPAASLDRLLTALGVRTHVNLQLVFDRLDNLNWDHVQLVKYLASVREQLSGPELDKLRQTPLLPREEAGDGSPADKDAAQRNRRYLTSELYAPTADLRALGLPLLRWPGTWRDSTKEAALLAELGLRIAPTLPVLLRLAAETNDPSVRQAALRYFIDQYPGRYRRSYRPAEVTVPFLPATYLAPKDDGTLAWSVDVTSSPDNLFTSVDTLARPDDCYAHPAGQVMGFRVLQTDLRPHAATFGVTAHPPVSLLLNRLAAQPPRDARFARTEFEYLTARQADFGARDWQAVAQLRFIPTPTPAGGVTHRAPADCYFATGGTEARYDMLTYVTFGPVADLFLKACGVQDEPTAVDLARLMVKDPGQFLAACRSRSVGARGGDTPAEAMDQEGYEHYLQVLRQLAVQRTALGRHRDLVQKMRNRPFLLAVRERSAASPASTLNPPDNSPSESTPTLEYRLEYPYNVTLVDDTVLQKTFNPWAAPMEALLEDFYEYLGANWISRQVQETAQPAGTVRRSQRAQALQRLIRERAPLLIYDYQRDQATKLLRSSEWLATRLQVLEVDTIHVHRKFAPTQRVQIQPTTACLQRQVSGVDAPRDTWFLLIARLEYSEFDVATVLCRLLFSKTRLNDTLLLETMLATPLNALKRKGFPVDRVLNLKKSVVSGEPPAPRPVPPSVAPSPRTLDKMSASSIAPPPAAPGKGPSPLPSYDEAVGVAALPASQRPLHAQLQTLFPDCDPEYLTKCLREVKGSSGDDVVAQISNRLLDRDYPRRAPGPPTPVPAPGPAPGTGGAKGKVPAPPPTAGTGEDETLPSAGPSGTSEGMGSGLFDRLSRRFQSGINELYKGYDKVIPLPPTSMPSQQGPAAGPTAITTTGGDPYGEMSSQPSSNVAPDHDDRLRQSLQSSVQSCLRNTASFPGTTPSAAPPAPEPPRDYTGESHQHYCEVIPAQRLTPWRRVGPFDVYLETGLDPQSVFGSSGSAGSVGPELALLPWAGLLADTPAAGNLGALHAMGHVLTVLVEVFGLDARAVHIFYDAQGSTIAFNRGRSLFFNLRFFTQLHHFTMLKDQRQGPAPRAADVYYYWFMVACHELGHNFVTAHDARHEFYMSSFAEQYLRAMVAQLAKLRLV</sequence>
<dbReference type="InterPro" id="IPR003892">
    <property type="entry name" value="CUE"/>
</dbReference>
<dbReference type="Gene3D" id="3.30.565.10">
    <property type="entry name" value="Histidine kinase-like ATPase, C-terminal domain"/>
    <property type="match status" value="1"/>
</dbReference>
<organism evidence="3 4">
    <name type="scientific">Tieghemiomyces parasiticus</name>
    <dbReference type="NCBI Taxonomy" id="78921"/>
    <lineage>
        <taxon>Eukaryota</taxon>
        <taxon>Fungi</taxon>
        <taxon>Fungi incertae sedis</taxon>
        <taxon>Zoopagomycota</taxon>
        <taxon>Kickxellomycotina</taxon>
        <taxon>Dimargaritomycetes</taxon>
        <taxon>Dimargaritales</taxon>
        <taxon>Dimargaritaceae</taxon>
        <taxon>Tieghemiomyces</taxon>
    </lineage>
</organism>
<dbReference type="Pfam" id="PF12449">
    <property type="entry name" value="DUF3684"/>
    <property type="match status" value="1"/>
</dbReference>
<feature type="compositionally biased region" description="Pro residues" evidence="1">
    <location>
        <begin position="1425"/>
        <end position="1436"/>
    </location>
</feature>
<dbReference type="Pfam" id="PF25794">
    <property type="entry name" value="SACS"/>
    <property type="match status" value="1"/>
</dbReference>
<reference evidence="3" key="1">
    <citation type="submission" date="2022-07" db="EMBL/GenBank/DDBJ databases">
        <title>Phylogenomic reconstructions and comparative analyses of Kickxellomycotina fungi.</title>
        <authorList>
            <person name="Reynolds N.K."/>
            <person name="Stajich J.E."/>
            <person name="Barry K."/>
            <person name="Grigoriev I.V."/>
            <person name="Crous P."/>
            <person name="Smith M.E."/>
        </authorList>
    </citation>
    <scope>NUCLEOTIDE SEQUENCE</scope>
    <source>
        <strain evidence="3">RSA 861</strain>
    </source>
</reference>
<feature type="region of interest" description="Disordered" evidence="1">
    <location>
        <begin position="1669"/>
        <end position="1694"/>
    </location>
</feature>
<name>A0A9W8AEF2_9FUNG</name>
<gene>
    <name evidence="3" type="ORF">IWQ60_005561</name>
</gene>
<comment type="caution">
    <text evidence="3">The sequence shown here is derived from an EMBL/GenBank/DDBJ whole genome shotgun (WGS) entry which is preliminary data.</text>
</comment>
<dbReference type="InterPro" id="IPR058210">
    <property type="entry name" value="SACS/Nov_dom"/>
</dbReference>
<evidence type="ECO:0000313" key="3">
    <source>
        <dbReference type="EMBL" id="KAJ1923924.1"/>
    </source>
</evidence>
<dbReference type="Proteomes" id="UP001150569">
    <property type="component" value="Unassembled WGS sequence"/>
</dbReference>
<feature type="region of interest" description="Disordered" evidence="1">
    <location>
        <begin position="817"/>
        <end position="839"/>
    </location>
</feature>
<dbReference type="InterPro" id="IPR022155">
    <property type="entry name" value="DUF3684"/>
</dbReference>
<dbReference type="GO" id="GO:0043130">
    <property type="term" value="F:ubiquitin binding"/>
    <property type="evidence" value="ECO:0007669"/>
    <property type="project" value="InterPro"/>
</dbReference>
<feature type="domain" description="CUE" evidence="2">
    <location>
        <begin position="1479"/>
        <end position="1526"/>
    </location>
</feature>
<accession>A0A9W8AEF2</accession>
<feature type="compositionally biased region" description="Low complexity" evidence="1">
    <location>
        <begin position="1620"/>
        <end position="1633"/>
    </location>
</feature>
<evidence type="ECO:0000313" key="4">
    <source>
        <dbReference type="Proteomes" id="UP001150569"/>
    </source>
</evidence>
<feature type="region of interest" description="Disordered" evidence="1">
    <location>
        <begin position="1521"/>
        <end position="1585"/>
    </location>
</feature>
<feature type="compositionally biased region" description="Pro residues" evidence="1">
    <location>
        <begin position="1531"/>
        <end position="1544"/>
    </location>
</feature>
<dbReference type="EMBL" id="JANBPT010000304">
    <property type="protein sequence ID" value="KAJ1923924.1"/>
    <property type="molecule type" value="Genomic_DNA"/>
</dbReference>
<evidence type="ECO:0000259" key="2">
    <source>
        <dbReference type="PROSITE" id="PS51140"/>
    </source>
</evidence>
<dbReference type="OrthoDB" id="10031156at2759"/>